<dbReference type="InterPro" id="IPR013087">
    <property type="entry name" value="Znf_C2H2_type"/>
</dbReference>
<dbReference type="InterPro" id="IPR056436">
    <property type="entry name" value="Znf-C2H2_ZIC1-5/GLI1-3-like"/>
</dbReference>
<feature type="region of interest" description="Disordered" evidence="7">
    <location>
        <begin position="232"/>
        <end position="263"/>
    </location>
</feature>
<reference evidence="10" key="1">
    <citation type="submission" date="2021-02" db="EMBL/GenBank/DDBJ databases">
        <authorList>
            <person name="Bekaert M."/>
        </authorList>
    </citation>
    <scope>NUCLEOTIDE SEQUENCE</scope>
    <source>
        <strain evidence="10">IoA-00</strain>
    </source>
</reference>
<feature type="region of interest" description="Disordered" evidence="7">
    <location>
        <begin position="92"/>
        <end position="120"/>
    </location>
</feature>
<feature type="compositionally biased region" description="Polar residues" evidence="7">
    <location>
        <begin position="102"/>
        <end position="115"/>
    </location>
</feature>
<dbReference type="PROSITE" id="PS00028">
    <property type="entry name" value="ZINC_FINGER_C2H2_1"/>
    <property type="match status" value="2"/>
</dbReference>
<keyword evidence="2" id="KW-0479">Metal-binding</keyword>
<feature type="compositionally biased region" description="Low complexity" evidence="7">
    <location>
        <begin position="462"/>
        <end position="479"/>
    </location>
</feature>
<keyword evidence="8" id="KW-0812">Transmembrane</keyword>
<dbReference type="PANTHER" id="PTHR45718">
    <property type="entry name" value="TRANSCRIPTIONAL ACTIVATOR CUBITUS INTERRUPTUS"/>
    <property type="match status" value="1"/>
</dbReference>
<gene>
    <name evidence="10" type="ORF">LSAA_10891</name>
</gene>
<keyword evidence="8" id="KW-1133">Transmembrane helix</keyword>
<dbReference type="GO" id="GO:0000981">
    <property type="term" value="F:DNA-binding transcription factor activity, RNA polymerase II-specific"/>
    <property type="evidence" value="ECO:0007669"/>
    <property type="project" value="TreeGrafter"/>
</dbReference>
<dbReference type="FunFam" id="3.30.160.60:FF:000125">
    <property type="entry name" value="Putative zinc finger protein 143"/>
    <property type="match status" value="1"/>
</dbReference>
<dbReference type="Pfam" id="PF23561">
    <property type="entry name" value="zf-C2H2_15"/>
    <property type="match status" value="1"/>
</dbReference>
<evidence type="ECO:0000256" key="4">
    <source>
        <dbReference type="ARBA" id="ARBA00022771"/>
    </source>
</evidence>
<dbReference type="PANTHER" id="PTHR45718:SF7">
    <property type="entry name" value="C2H2-TYPE DOMAIN-CONTAINING PROTEIN"/>
    <property type="match status" value="1"/>
</dbReference>
<sequence>METSPYVFRPITDSPDIVLRNSVTSPVRQTKLYGCWRKKQSRDPSHNNSSSTLYCKSSNNSLTDVIVSRNFQQLSVSNRRAAFKGFEIQKGSSFDGKRRRPQNSLDSENTGSSLDLKSEDRSVVSPVEVAKRELNELLRIQREGGGNSVQKSTSLPSFPESFNGFLGKSSERNIDEQLDEEIKMIVAKAERCKEVEEELELELPQRVQRHQTPKQALFLSTILPGRVSGQEGLDVADENSQDGGNDDLLRDQDPNILNPQNKQGYGRDIPYQVIETKPLKVTKKEDKKTIAEQTIQAILQFGVLVAVAFMVGLLFMLNIGVELAYERIKESVSTLCCPKRTIIIQEPDPAQLTHIVPKTLPKMHLEALMQLPYLNDAVPPGDQNASISPLCSPHIIEPSQHPSSKFQFPAMHPKEEEWSQDFIQYFPPSSNMDTLPSQLIIANAPSTTNGSTHSHHNHHHSSNSSSMQQQQIHHAQQQHIPLQRSQPQEIMNTFDEAFFNAFTDGLQSNFDQYPLDSFPSPPRSGYSSPAIAINPTSTSSNGNDYIHSSSSFDPYFLPVPEDPQEPQESAYEYYPLTKSDPHMGRMMSDHPPEILEEMTDSLGSQLPGSPDSTIKEELLEPIASQEDSGVYTCYWIDCGEEFENQERLVDHVNGIHMETKKGCEELPCLWKDCPRQLKPFNAKYKLLTHMRVHTREKPYKCNFENCDRAFARLENKKIHFRSHTGQKTL</sequence>
<name>A0A7R8H937_LEPSM</name>
<evidence type="ECO:0000256" key="6">
    <source>
        <dbReference type="ARBA" id="ARBA00023242"/>
    </source>
</evidence>
<dbReference type="FunFam" id="3.30.160.60:FF:000031">
    <property type="entry name" value="GLI family zinc finger 3"/>
    <property type="match status" value="1"/>
</dbReference>
<dbReference type="SUPFAM" id="SSF57667">
    <property type="entry name" value="beta-beta-alpha zinc fingers"/>
    <property type="match status" value="2"/>
</dbReference>
<evidence type="ECO:0000313" key="11">
    <source>
        <dbReference type="Proteomes" id="UP000675881"/>
    </source>
</evidence>
<accession>A0A7R8H937</accession>
<keyword evidence="11" id="KW-1185">Reference proteome</keyword>
<dbReference type="PROSITE" id="PS50157">
    <property type="entry name" value="ZINC_FINGER_C2H2_2"/>
    <property type="match status" value="3"/>
</dbReference>
<dbReference type="OrthoDB" id="3214149at2759"/>
<feature type="domain" description="C2H2-type" evidence="9">
    <location>
        <begin position="699"/>
        <end position="728"/>
    </location>
</feature>
<feature type="domain" description="C2H2-type" evidence="9">
    <location>
        <begin position="671"/>
        <end position="698"/>
    </location>
</feature>
<feature type="domain" description="C2H2-type" evidence="9">
    <location>
        <begin position="631"/>
        <end position="661"/>
    </location>
</feature>
<dbReference type="InterPro" id="IPR036236">
    <property type="entry name" value="Znf_C2H2_sf"/>
</dbReference>
<evidence type="ECO:0000256" key="3">
    <source>
        <dbReference type="ARBA" id="ARBA00022737"/>
    </source>
</evidence>
<evidence type="ECO:0000256" key="5">
    <source>
        <dbReference type="ARBA" id="ARBA00022833"/>
    </source>
</evidence>
<evidence type="ECO:0000256" key="1">
    <source>
        <dbReference type="ARBA" id="ARBA00004123"/>
    </source>
</evidence>
<evidence type="ECO:0000259" key="9">
    <source>
        <dbReference type="PROSITE" id="PS50157"/>
    </source>
</evidence>
<feature type="region of interest" description="Disordered" evidence="7">
    <location>
        <begin position="444"/>
        <end position="481"/>
    </location>
</feature>
<evidence type="ECO:0000256" key="8">
    <source>
        <dbReference type="SAM" id="Phobius"/>
    </source>
</evidence>
<dbReference type="InterPro" id="IPR043359">
    <property type="entry name" value="GLI-like"/>
</dbReference>
<dbReference type="Gene3D" id="3.30.160.60">
    <property type="entry name" value="Classic Zinc Finger"/>
    <property type="match status" value="3"/>
</dbReference>
<keyword evidence="3" id="KW-0677">Repeat</keyword>
<proteinExistence type="predicted"/>
<evidence type="ECO:0000313" key="10">
    <source>
        <dbReference type="EMBL" id="CAF2942471.1"/>
    </source>
</evidence>
<evidence type="ECO:0000256" key="7">
    <source>
        <dbReference type="SAM" id="MobiDB-lite"/>
    </source>
</evidence>
<dbReference type="GO" id="GO:0005634">
    <property type="term" value="C:nucleus"/>
    <property type="evidence" value="ECO:0007669"/>
    <property type="project" value="UniProtKB-SubCell"/>
</dbReference>
<dbReference type="AlphaFoldDB" id="A0A7R8H937"/>
<dbReference type="Proteomes" id="UP000675881">
    <property type="component" value="Chromosome 5"/>
</dbReference>
<dbReference type="GO" id="GO:0140297">
    <property type="term" value="F:DNA-binding transcription factor binding"/>
    <property type="evidence" value="ECO:0007669"/>
    <property type="project" value="UniProtKB-ARBA"/>
</dbReference>
<protein>
    <submittedName>
        <fullName evidence="10">GLIS1_3</fullName>
    </submittedName>
</protein>
<dbReference type="GO" id="GO:0000978">
    <property type="term" value="F:RNA polymerase II cis-regulatory region sequence-specific DNA binding"/>
    <property type="evidence" value="ECO:0007669"/>
    <property type="project" value="TreeGrafter"/>
</dbReference>
<organism evidence="10 11">
    <name type="scientific">Lepeophtheirus salmonis</name>
    <name type="common">Salmon louse</name>
    <name type="synonym">Caligus salmonis</name>
    <dbReference type="NCBI Taxonomy" id="72036"/>
    <lineage>
        <taxon>Eukaryota</taxon>
        <taxon>Metazoa</taxon>
        <taxon>Ecdysozoa</taxon>
        <taxon>Arthropoda</taxon>
        <taxon>Crustacea</taxon>
        <taxon>Multicrustacea</taxon>
        <taxon>Hexanauplia</taxon>
        <taxon>Copepoda</taxon>
        <taxon>Siphonostomatoida</taxon>
        <taxon>Caligidae</taxon>
        <taxon>Lepeophtheirus</taxon>
    </lineage>
</organism>
<evidence type="ECO:0000256" key="2">
    <source>
        <dbReference type="ARBA" id="ARBA00022723"/>
    </source>
</evidence>
<feature type="transmembrane region" description="Helical" evidence="8">
    <location>
        <begin position="297"/>
        <end position="319"/>
    </location>
</feature>
<keyword evidence="8" id="KW-0472">Membrane</keyword>
<keyword evidence="5" id="KW-0862">Zinc</keyword>
<comment type="subcellular location">
    <subcellularLocation>
        <location evidence="1">Nucleus</location>
    </subcellularLocation>
</comment>
<keyword evidence="4" id="KW-0863">Zinc-finger</keyword>
<dbReference type="EMBL" id="HG994584">
    <property type="protein sequence ID" value="CAF2942471.1"/>
    <property type="molecule type" value="Genomic_DNA"/>
</dbReference>
<dbReference type="SMART" id="SM00355">
    <property type="entry name" value="ZnF_C2H2"/>
    <property type="match status" value="3"/>
</dbReference>
<keyword evidence="6" id="KW-0539">Nucleus</keyword>
<dbReference type="GO" id="GO:0008270">
    <property type="term" value="F:zinc ion binding"/>
    <property type="evidence" value="ECO:0007669"/>
    <property type="project" value="UniProtKB-KW"/>
</dbReference>